<reference evidence="3 4" key="1">
    <citation type="journal article" date="2016" name="Genome Biol. Evol.">
        <title>Draft genome sequence of an aflatoxigenic Aspergillus species, A. bombycis.</title>
        <authorList>
            <person name="Moore G.G."/>
            <person name="Mack B.M."/>
            <person name="Beltz S.B."/>
            <person name="Gilbert M.K."/>
        </authorList>
    </citation>
    <scope>NUCLEOTIDE SEQUENCE [LARGE SCALE GENOMIC DNA]</scope>
    <source>
        <strain evidence="4">NRRL 26010</strain>
    </source>
</reference>
<organism evidence="3 4">
    <name type="scientific">Aspergillus bombycis</name>
    <dbReference type="NCBI Taxonomy" id="109264"/>
    <lineage>
        <taxon>Eukaryota</taxon>
        <taxon>Fungi</taxon>
        <taxon>Dikarya</taxon>
        <taxon>Ascomycota</taxon>
        <taxon>Pezizomycotina</taxon>
        <taxon>Eurotiomycetes</taxon>
        <taxon>Eurotiomycetidae</taxon>
        <taxon>Eurotiales</taxon>
        <taxon>Aspergillaceae</taxon>
        <taxon>Aspergillus</taxon>
    </lineage>
</organism>
<gene>
    <name evidence="3" type="ORF">ABOM_007419</name>
</gene>
<evidence type="ECO:0000259" key="1">
    <source>
        <dbReference type="Pfam" id="PF01048"/>
    </source>
</evidence>
<dbReference type="GO" id="GO:0003824">
    <property type="term" value="F:catalytic activity"/>
    <property type="evidence" value="ECO:0007669"/>
    <property type="project" value="InterPro"/>
</dbReference>
<proteinExistence type="predicted"/>
<feature type="domain" description="DUF7580" evidence="2">
    <location>
        <begin position="262"/>
        <end position="599"/>
    </location>
</feature>
<name>A0A1F7ZZ10_9EURO</name>
<comment type="caution">
    <text evidence="3">The sequence shown here is derived from an EMBL/GenBank/DDBJ whole genome shotgun (WGS) entry which is preliminary data.</text>
</comment>
<sequence>MSRGALVAALNVWRQAIVAWDILVLAPVMVPAVVAEAYSDIVKLLTPLRLVRITPPPQLFSLGGVSSYTRLNHQCAHHLTFFRSGNIHRRMGDIIESCWDAFPWISDQATTLGLTKRDNRFGQLGGELFIFTQHLAFSGQTIIDSKLLKIAEIVNRACSVSTPKTVDGAGLSLHALQRILQCKHSNTLTEKYLIHDIHNALSHFVLKNPEFPVLLRLLQDYTCADQPGELATILADNEANSGEDETGYPALINNTLYGQLRLHSKCSCFVQHLHHVRLRLSPDKCGSGQEKIMFNIMLKASSDHNRNTTPQGSRRQGNARWKEVAVSVARPVSKRRVAFEDQNTGVSHKLPSHSPSLGSLRNIKLGEFCRMIDAQADSRICLQVWNNSMKIDEIVSERTLRKTFPTKSVPMVDWLEGPVHLSKRVKVTLAYTIARSVWQYYSSSWMATPWTLENIHLIKELAIEPSHVRPHPYFMAELSKHADQIRDFCTADDLLHMYPNVLALAIILLQIATQHPFRSQSLDCPWSATMINDYYEWAWTTANQCALKLNVGEIYERVVNNCLDPDLFQDAPLDTAIPESNLDTRLSIIYDKIVKPLRDLYHAYRDDWEIEGDVEQTESTQTPHEHHSMFSVLVDLNQFTVAIFCALPLEADAIRELLQEVWPEDNIKSSKAPADSNEYTLGKIMSHNVVLVHMPGMGKGAASQAVSNLRSTFPSIELALVVGVCGGVPTRGNEELILGDVVISEGIVQYDLGSQYPDVFTSKPGAQAMNLPPQRIRAKLAKLKGLRARERLEARLLTQFQIIHGKLGSRRAGYPGVEKDCLYQPEYRHKHHGSARCTVCSAYRVSTDPVCNETRAMSCQELGCRSKFLVHRTRLQASSTSPPKPKIHFGLVGSGDTVMKSGEHRNTTAAMHNLVAFEMEASGIWDCLPCLVIKGVCDYADSHKNKYFQNYAATTAAACLGAFLQEWP</sequence>
<dbReference type="Pfam" id="PF24476">
    <property type="entry name" value="DUF7580"/>
    <property type="match status" value="1"/>
</dbReference>
<evidence type="ECO:0000313" key="4">
    <source>
        <dbReference type="Proteomes" id="UP000179179"/>
    </source>
</evidence>
<accession>A0A1F7ZZ10</accession>
<dbReference type="InterPro" id="IPR053137">
    <property type="entry name" value="NLR-like"/>
</dbReference>
<dbReference type="Proteomes" id="UP000179179">
    <property type="component" value="Unassembled WGS sequence"/>
</dbReference>
<dbReference type="GeneID" id="34450809"/>
<dbReference type="InterPro" id="IPR056002">
    <property type="entry name" value="DUF7580"/>
</dbReference>
<dbReference type="EMBL" id="LYCR01000052">
    <property type="protein sequence ID" value="OGM44696.1"/>
    <property type="molecule type" value="Genomic_DNA"/>
</dbReference>
<dbReference type="PANTHER" id="PTHR46082">
    <property type="entry name" value="ATP/GTP-BINDING PROTEIN-RELATED"/>
    <property type="match status" value="1"/>
</dbReference>
<feature type="domain" description="Nucleoside phosphorylase" evidence="1">
    <location>
        <begin position="640"/>
        <end position="779"/>
    </location>
</feature>
<dbReference type="GO" id="GO:0009116">
    <property type="term" value="P:nucleoside metabolic process"/>
    <property type="evidence" value="ECO:0007669"/>
    <property type="project" value="InterPro"/>
</dbReference>
<dbReference type="AlphaFoldDB" id="A0A1F7ZZ10"/>
<dbReference type="SUPFAM" id="SSF53167">
    <property type="entry name" value="Purine and uridine phosphorylases"/>
    <property type="match status" value="1"/>
</dbReference>
<evidence type="ECO:0000313" key="3">
    <source>
        <dbReference type="EMBL" id="OGM44696.1"/>
    </source>
</evidence>
<dbReference type="PANTHER" id="PTHR46082:SF6">
    <property type="entry name" value="AAA+ ATPASE DOMAIN-CONTAINING PROTEIN-RELATED"/>
    <property type="match status" value="1"/>
</dbReference>
<dbReference type="Pfam" id="PF01048">
    <property type="entry name" value="PNP_UDP_1"/>
    <property type="match status" value="1"/>
</dbReference>
<dbReference type="OrthoDB" id="20872at2759"/>
<dbReference type="STRING" id="109264.A0A1F7ZZ10"/>
<dbReference type="Gene3D" id="3.40.50.1580">
    <property type="entry name" value="Nucleoside phosphorylase domain"/>
    <property type="match status" value="1"/>
</dbReference>
<dbReference type="InterPro" id="IPR035994">
    <property type="entry name" value="Nucleoside_phosphorylase_sf"/>
</dbReference>
<dbReference type="InterPro" id="IPR000845">
    <property type="entry name" value="Nucleoside_phosphorylase_d"/>
</dbReference>
<protein>
    <submittedName>
        <fullName evidence="3">Uncharacterized protein</fullName>
    </submittedName>
</protein>
<dbReference type="PROSITE" id="PS50007">
    <property type="entry name" value="PIPLC_X_DOMAIN"/>
    <property type="match status" value="1"/>
</dbReference>
<keyword evidence="4" id="KW-1185">Reference proteome</keyword>
<dbReference type="RefSeq" id="XP_022388413.1">
    <property type="nucleotide sequence ID" value="XM_022534548.1"/>
</dbReference>
<evidence type="ECO:0000259" key="2">
    <source>
        <dbReference type="Pfam" id="PF24476"/>
    </source>
</evidence>